<dbReference type="EMBL" id="JBHSLN010000086">
    <property type="protein sequence ID" value="MFC5299158.1"/>
    <property type="molecule type" value="Genomic_DNA"/>
</dbReference>
<gene>
    <name evidence="3" type="ORF">ACFPK8_16710</name>
</gene>
<name>A0ABW0FKG7_9MICO</name>
<dbReference type="GeneID" id="303297790"/>
<proteinExistence type="predicted"/>
<keyword evidence="4" id="KW-1185">Reference proteome</keyword>
<protein>
    <submittedName>
        <fullName evidence="3">Uncharacterized protein</fullName>
    </submittedName>
</protein>
<dbReference type="Proteomes" id="UP001595937">
    <property type="component" value="Unassembled WGS sequence"/>
</dbReference>
<evidence type="ECO:0000313" key="3">
    <source>
        <dbReference type="EMBL" id="MFC5299158.1"/>
    </source>
</evidence>
<evidence type="ECO:0000256" key="1">
    <source>
        <dbReference type="SAM" id="MobiDB-lite"/>
    </source>
</evidence>
<evidence type="ECO:0000313" key="4">
    <source>
        <dbReference type="Proteomes" id="UP001595937"/>
    </source>
</evidence>
<reference evidence="4" key="1">
    <citation type="journal article" date="2019" name="Int. J. Syst. Evol. Microbiol.">
        <title>The Global Catalogue of Microorganisms (GCM) 10K type strain sequencing project: providing services to taxonomists for standard genome sequencing and annotation.</title>
        <authorList>
            <consortium name="The Broad Institute Genomics Platform"/>
            <consortium name="The Broad Institute Genome Sequencing Center for Infectious Disease"/>
            <person name="Wu L."/>
            <person name="Ma J."/>
        </authorList>
    </citation>
    <scope>NUCLEOTIDE SEQUENCE [LARGE SCALE GENOMIC DNA]</scope>
    <source>
        <strain evidence="4">CGMCC 1.16455</strain>
    </source>
</reference>
<sequence length="222" mass="23129">MASDDTTATEYSSSRTPRTLLILAAVVVTVLVVTVCVMALRAPATAAESWTASPGKRTAASMSLSPCAPPPEHSGAELVGEQRGLATLSVRTDENSDTLACLATQIDDEWTAITVTTPYDAAATIPADGAMVRSDALLQTDPTSVDAPETPSQHVVAGEVGDLVTAVTLQTAAGDTEATVSGGWFAAWWPTEDEYELDHPVTAVLTLTDGSTRTTEMTVPHQ</sequence>
<comment type="caution">
    <text evidence="3">The sequence shown here is derived from an EMBL/GenBank/DDBJ whole genome shotgun (WGS) entry which is preliminary data.</text>
</comment>
<keyword evidence="2" id="KW-0812">Transmembrane</keyword>
<keyword evidence="2" id="KW-1133">Transmembrane helix</keyword>
<feature type="transmembrane region" description="Helical" evidence="2">
    <location>
        <begin position="20"/>
        <end position="40"/>
    </location>
</feature>
<keyword evidence="2" id="KW-0472">Membrane</keyword>
<dbReference type="RefSeq" id="WP_343924587.1">
    <property type="nucleotide sequence ID" value="NZ_BAAAIR010000042.1"/>
</dbReference>
<accession>A0ABW0FKG7</accession>
<feature type="region of interest" description="Disordered" evidence="1">
    <location>
        <begin position="52"/>
        <end position="75"/>
    </location>
</feature>
<organism evidence="3 4">
    <name type="scientific">Brachybacterium tyrofermentans</name>
    <dbReference type="NCBI Taxonomy" id="47848"/>
    <lineage>
        <taxon>Bacteria</taxon>
        <taxon>Bacillati</taxon>
        <taxon>Actinomycetota</taxon>
        <taxon>Actinomycetes</taxon>
        <taxon>Micrococcales</taxon>
        <taxon>Dermabacteraceae</taxon>
        <taxon>Brachybacterium</taxon>
    </lineage>
</organism>
<evidence type="ECO:0000256" key="2">
    <source>
        <dbReference type="SAM" id="Phobius"/>
    </source>
</evidence>